<keyword evidence="3" id="KW-0227">DNA damage</keyword>
<keyword evidence="6" id="KW-0238">DNA-binding</keyword>
<keyword evidence="4 8" id="KW-0378">Hydrolase</keyword>
<evidence type="ECO:0000256" key="4">
    <source>
        <dbReference type="ARBA" id="ARBA00022801"/>
    </source>
</evidence>
<dbReference type="AlphaFoldDB" id="A0A3G9J6F0"/>
<reference evidence="9 10" key="1">
    <citation type="submission" date="2018-11" db="EMBL/GenBank/DDBJ databases">
        <title>Novel Erysipelotrichaceae bacterium isolated from small intestine of a swine.</title>
        <authorList>
            <person name="Kim J.S."/>
            <person name="Choe H."/>
            <person name="Lee Y.R."/>
            <person name="Kim K.M."/>
            <person name="Park D.S."/>
        </authorList>
    </citation>
    <scope>NUCLEOTIDE SEQUENCE [LARGE SCALE GENOMIC DNA]</scope>
    <source>
        <strain evidence="9 10">SG0102</strain>
    </source>
</reference>
<name>A0A3G9J6F0_9FIRM</name>
<sequence length="187" mass="22120">MCGSYLLDRAILASLQKYAKEELTGETRDIKPSDWAPVILYHDTFCVQKMQWGFLGKSGLLINARAETALEKVTFKESLQKRRCLIPTRQFYEWDHDHQKISFRYQNGYLMYLAGFYDRQGHYIIITTKANQSVAPYHDRMPLILEPKELKMWFDDRYVEDLLKKKPPLVKAHKAYEQLCLFGEEDK</sequence>
<keyword evidence="2 8" id="KW-0645">Protease</keyword>
<proteinExistence type="inferred from homology"/>
<comment type="similarity">
    <text evidence="1 8">Belongs to the SOS response-associated peptidase family.</text>
</comment>
<evidence type="ECO:0000256" key="8">
    <source>
        <dbReference type="RuleBase" id="RU364100"/>
    </source>
</evidence>
<dbReference type="InterPro" id="IPR003738">
    <property type="entry name" value="SRAP"/>
</dbReference>
<evidence type="ECO:0000256" key="7">
    <source>
        <dbReference type="ARBA" id="ARBA00023239"/>
    </source>
</evidence>
<evidence type="ECO:0000256" key="6">
    <source>
        <dbReference type="ARBA" id="ARBA00023125"/>
    </source>
</evidence>
<dbReference type="EC" id="3.4.-.-" evidence="8"/>
<accession>A0A3G9J6F0</accession>
<keyword evidence="7" id="KW-0456">Lyase</keyword>
<dbReference type="OrthoDB" id="9782620at2"/>
<dbReference type="InParanoid" id="A0A3G9J6F0"/>
<dbReference type="GO" id="GO:0008233">
    <property type="term" value="F:peptidase activity"/>
    <property type="evidence" value="ECO:0007669"/>
    <property type="project" value="UniProtKB-KW"/>
</dbReference>
<dbReference type="Gene3D" id="3.90.1680.10">
    <property type="entry name" value="SOS response associated peptidase-like"/>
    <property type="match status" value="1"/>
</dbReference>
<protein>
    <recommendedName>
        <fullName evidence="8">Abasic site processing protein</fullName>
        <ecNumber evidence="8">3.4.-.-</ecNumber>
    </recommendedName>
</protein>
<dbReference type="GO" id="GO:0106300">
    <property type="term" value="P:protein-DNA covalent cross-linking repair"/>
    <property type="evidence" value="ECO:0007669"/>
    <property type="project" value="InterPro"/>
</dbReference>
<dbReference type="PANTHER" id="PTHR13604">
    <property type="entry name" value="DC12-RELATED"/>
    <property type="match status" value="1"/>
</dbReference>
<dbReference type="Proteomes" id="UP000268059">
    <property type="component" value="Chromosome"/>
</dbReference>
<gene>
    <name evidence="9" type="ORF">SG0102_12400</name>
</gene>
<dbReference type="PANTHER" id="PTHR13604:SF0">
    <property type="entry name" value="ABASIC SITE PROCESSING PROTEIN HMCES"/>
    <property type="match status" value="1"/>
</dbReference>
<evidence type="ECO:0000313" key="10">
    <source>
        <dbReference type="Proteomes" id="UP000268059"/>
    </source>
</evidence>
<dbReference type="FunCoup" id="A0A3G9J6F0">
    <property type="interactions" value="290"/>
</dbReference>
<dbReference type="InterPro" id="IPR036590">
    <property type="entry name" value="SRAP-like"/>
</dbReference>
<evidence type="ECO:0000256" key="1">
    <source>
        <dbReference type="ARBA" id="ARBA00008136"/>
    </source>
</evidence>
<dbReference type="RefSeq" id="WP_125119193.1">
    <property type="nucleotide sequence ID" value="NZ_AP019309.1"/>
</dbReference>
<dbReference type="Pfam" id="PF02586">
    <property type="entry name" value="SRAP"/>
    <property type="match status" value="1"/>
</dbReference>
<evidence type="ECO:0000256" key="3">
    <source>
        <dbReference type="ARBA" id="ARBA00022763"/>
    </source>
</evidence>
<dbReference type="GO" id="GO:0006508">
    <property type="term" value="P:proteolysis"/>
    <property type="evidence" value="ECO:0007669"/>
    <property type="project" value="UniProtKB-KW"/>
</dbReference>
<keyword evidence="5" id="KW-0190">Covalent protein-DNA linkage</keyword>
<dbReference type="EMBL" id="AP019309">
    <property type="protein sequence ID" value="BBH26306.1"/>
    <property type="molecule type" value="Genomic_DNA"/>
</dbReference>
<dbReference type="SUPFAM" id="SSF143081">
    <property type="entry name" value="BB1717-like"/>
    <property type="match status" value="1"/>
</dbReference>
<evidence type="ECO:0000256" key="5">
    <source>
        <dbReference type="ARBA" id="ARBA00023124"/>
    </source>
</evidence>
<organism evidence="9 10">
    <name type="scientific">Intestinibaculum porci</name>
    <dbReference type="NCBI Taxonomy" id="2487118"/>
    <lineage>
        <taxon>Bacteria</taxon>
        <taxon>Bacillati</taxon>
        <taxon>Bacillota</taxon>
        <taxon>Erysipelotrichia</taxon>
        <taxon>Erysipelotrichales</taxon>
        <taxon>Erysipelotrichaceae</taxon>
        <taxon>Intestinibaculum</taxon>
    </lineage>
</organism>
<dbReference type="GO" id="GO:0003697">
    <property type="term" value="F:single-stranded DNA binding"/>
    <property type="evidence" value="ECO:0007669"/>
    <property type="project" value="InterPro"/>
</dbReference>
<dbReference type="KEGG" id="ebm:SG0102_12400"/>
<evidence type="ECO:0000256" key="2">
    <source>
        <dbReference type="ARBA" id="ARBA00022670"/>
    </source>
</evidence>
<evidence type="ECO:0000313" key="9">
    <source>
        <dbReference type="EMBL" id="BBH26306.1"/>
    </source>
</evidence>
<dbReference type="GO" id="GO:0016829">
    <property type="term" value="F:lyase activity"/>
    <property type="evidence" value="ECO:0007669"/>
    <property type="project" value="UniProtKB-KW"/>
</dbReference>
<keyword evidence="10" id="KW-1185">Reference proteome</keyword>